<dbReference type="AlphaFoldDB" id="A0A1B2EHT5"/>
<protein>
    <submittedName>
        <fullName evidence="1">Uncharacterized protein</fullName>
    </submittedName>
</protein>
<dbReference type="EMBL" id="CP016616">
    <property type="protein sequence ID" value="ANY79499.1"/>
    <property type="molecule type" value="Genomic_DNA"/>
</dbReference>
<proteinExistence type="predicted"/>
<gene>
    <name evidence="1" type="ORF">BB934_15765</name>
</gene>
<accession>A0A1B2EHT5</accession>
<sequence>MGDGSRATSSFACTACGSPAIRVPDEIHDAADLSCAGCGTDLGSWSAFKERVRQSILREIASCKISADLASSDIPGQCLEA</sequence>
<reference evidence="1" key="1">
    <citation type="submission" date="2016-07" db="EMBL/GenBank/DDBJ databases">
        <title>Microvirga ossetica sp. nov. a new species of rhizobia isolated from root nodules of the legume species Vicia alpestris Steven originated from North Ossetia region in the Caucasus.</title>
        <authorList>
            <person name="Safronova V.I."/>
            <person name="Kuznetsova I.G."/>
            <person name="Sazanova A.L."/>
            <person name="Belimov A."/>
            <person name="Andronov E."/>
            <person name="Osledkin Y.S."/>
            <person name="Onishchuk O.P."/>
            <person name="Kurchak O.N."/>
            <person name="Shaposhnikov A.I."/>
            <person name="Willems A."/>
            <person name="Tikhonovich I.A."/>
        </authorList>
    </citation>
    <scope>NUCLEOTIDE SEQUENCE [LARGE SCALE GENOMIC DNA]</scope>
    <source>
        <strain evidence="1">V5/3M</strain>
    </source>
</reference>
<name>A0A1B2EHT5_9HYPH</name>
<organism evidence="1">
    <name type="scientific">Microvirga ossetica</name>
    <dbReference type="NCBI Taxonomy" id="1882682"/>
    <lineage>
        <taxon>Bacteria</taxon>
        <taxon>Pseudomonadati</taxon>
        <taxon>Pseudomonadota</taxon>
        <taxon>Alphaproteobacteria</taxon>
        <taxon>Hyphomicrobiales</taxon>
        <taxon>Methylobacteriaceae</taxon>
        <taxon>Microvirga</taxon>
    </lineage>
</organism>
<evidence type="ECO:0000313" key="1">
    <source>
        <dbReference type="EMBL" id="ANY79499.1"/>
    </source>
</evidence>
<dbReference type="KEGG" id="moc:BB934_15765"/>